<dbReference type="RefSeq" id="WP_281144877.1">
    <property type="nucleotide sequence ID" value="NZ_CP123967.1"/>
</dbReference>
<sequence>MMSTNHGPDFTGPGYSSAEPTVPLGRYGSASEPTVPLRGEPTTPIPSPAVAEPTRPMWESVAPNPAPAAQPSPAQPLPYGQQVPGYGASTYGQEPYGGPYGPAQPYAQPQPYGAAQPYGQVQPYGQQPYGQVQPYGYGLYQPYPMAYIPEHPRSGTILTLGVVSLLIPITAPFAWYFGVRAKRDIAEGAPYRYGGTARAGEIIGIVMTILQALFWLLVFMGLFTS</sequence>
<gene>
    <name evidence="3" type="ORF">QH948_13655</name>
</gene>
<organism evidence="3 4">
    <name type="scientific">Tessaracoccus lacteus</name>
    <dbReference type="NCBI Taxonomy" id="3041766"/>
    <lineage>
        <taxon>Bacteria</taxon>
        <taxon>Bacillati</taxon>
        <taxon>Actinomycetota</taxon>
        <taxon>Actinomycetes</taxon>
        <taxon>Propionibacteriales</taxon>
        <taxon>Propionibacteriaceae</taxon>
        <taxon>Tessaracoccus</taxon>
    </lineage>
</organism>
<reference evidence="3 4" key="1">
    <citation type="journal article" date="2008" name="Int. J. Syst. Evol. Microbiol.">
        <title>Tessaracoccus flavescens sp. nov., isolated from marine sediment.</title>
        <authorList>
            <person name="Lee D.W."/>
            <person name="Lee S.D."/>
        </authorList>
    </citation>
    <scope>NUCLEOTIDE SEQUENCE [LARGE SCALE GENOMIC DNA]</scope>
    <source>
        <strain evidence="3 4">T21</strain>
    </source>
</reference>
<evidence type="ECO:0000313" key="4">
    <source>
        <dbReference type="Proteomes" id="UP001244136"/>
    </source>
</evidence>
<accession>A0ABY8PXN8</accession>
<keyword evidence="2" id="KW-0812">Transmembrane</keyword>
<name>A0ABY8PXN8_9ACTN</name>
<feature type="region of interest" description="Disordered" evidence="1">
    <location>
        <begin position="1"/>
        <end position="92"/>
    </location>
</feature>
<keyword evidence="2" id="KW-0472">Membrane</keyword>
<protein>
    <recommendedName>
        <fullName evidence="5">DUF4190 domain-containing protein</fullName>
    </recommendedName>
</protein>
<keyword evidence="2" id="KW-1133">Transmembrane helix</keyword>
<feature type="compositionally biased region" description="Pro residues" evidence="1">
    <location>
        <begin position="64"/>
        <end position="76"/>
    </location>
</feature>
<feature type="transmembrane region" description="Helical" evidence="2">
    <location>
        <begin position="157"/>
        <end position="178"/>
    </location>
</feature>
<proteinExistence type="predicted"/>
<evidence type="ECO:0000256" key="1">
    <source>
        <dbReference type="SAM" id="MobiDB-lite"/>
    </source>
</evidence>
<evidence type="ECO:0008006" key="5">
    <source>
        <dbReference type="Google" id="ProtNLM"/>
    </source>
</evidence>
<dbReference type="EMBL" id="CP123967">
    <property type="protein sequence ID" value="WGT47141.1"/>
    <property type="molecule type" value="Genomic_DNA"/>
</dbReference>
<keyword evidence="4" id="KW-1185">Reference proteome</keyword>
<evidence type="ECO:0000313" key="3">
    <source>
        <dbReference type="EMBL" id="WGT47141.1"/>
    </source>
</evidence>
<dbReference type="Proteomes" id="UP001244136">
    <property type="component" value="Chromosome"/>
</dbReference>
<feature type="transmembrane region" description="Helical" evidence="2">
    <location>
        <begin position="199"/>
        <end position="223"/>
    </location>
</feature>
<evidence type="ECO:0000256" key="2">
    <source>
        <dbReference type="SAM" id="Phobius"/>
    </source>
</evidence>